<sequence length="191" mass="22299">MSTTLHTFIFSAIMLVIISEGAATKQNEEKRYQNIPRPNNENHKFHNLCLREHNKYRTKHHVPALKTDPTLYIKARAWAIRLAKWDSTSYVPHEKLHGIGENIYWMTYAKKPYSQYAPKAVKYWYDENIYYNYQTGGYSQHTAHFTQMVWKSTTRVGCAYAVSTSSTIFVVCKYSPQGNIPHEYQSNVLPP</sequence>
<dbReference type="InterPro" id="IPR035940">
    <property type="entry name" value="CAP_sf"/>
</dbReference>
<dbReference type="InterPro" id="IPR001283">
    <property type="entry name" value="CRISP-related"/>
</dbReference>
<dbReference type="InterPro" id="IPR034113">
    <property type="entry name" value="SCP_GAPR1-like"/>
</dbReference>
<dbReference type="SMART" id="SM00198">
    <property type="entry name" value="SCP"/>
    <property type="match status" value="1"/>
</dbReference>
<reference evidence="3" key="1">
    <citation type="journal article" date="2015" name="Sci. Rep.">
        <title>Tissue- and time-dependent transcription in Ixodes ricinus salivary glands and midguts when blood feeding on the vertebrate host.</title>
        <authorList>
            <person name="Kotsyfakis M."/>
            <person name="Schwarz A."/>
            <person name="Erhart J."/>
            <person name="Ribeiro J.M."/>
        </authorList>
    </citation>
    <scope>NUCLEOTIDE SEQUENCE</scope>
    <source>
        <tissue evidence="3">Salivary gland and midgut</tissue>
    </source>
</reference>
<organism evidence="3">
    <name type="scientific">Ixodes ricinus</name>
    <name type="common">Common tick</name>
    <name type="synonym">Acarus ricinus</name>
    <dbReference type="NCBI Taxonomy" id="34613"/>
    <lineage>
        <taxon>Eukaryota</taxon>
        <taxon>Metazoa</taxon>
        <taxon>Ecdysozoa</taxon>
        <taxon>Arthropoda</taxon>
        <taxon>Chelicerata</taxon>
        <taxon>Arachnida</taxon>
        <taxon>Acari</taxon>
        <taxon>Parasitiformes</taxon>
        <taxon>Ixodida</taxon>
        <taxon>Ixodoidea</taxon>
        <taxon>Ixodidae</taxon>
        <taxon>Ixodinae</taxon>
        <taxon>Ixodes</taxon>
    </lineage>
</organism>
<dbReference type="SUPFAM" id="SSF55797">
    <property type="entry name" value="PR-1-like"/>
    <property type="match status" value="1"/>
</dbReference>
<feature type="domain" description="SCP" evidence="2">
    <location>
        <begin position="44"/>
        <end position="182"/>
    </location>
</feature>
<dbReference type="Gene3D" id="3.40.33.10">
    <property type="entry name" value="CAP"/>
    <property type="match status" value="1"/>
</dbReference>
<name>V5H8I7_IXORI</name>
<dbReference type="Pfam" id="PF00188">
    <property type="entry name" value="CAP"/>
    <property type="match status" value="1"/>
</dbReference>
<dbReference type="AlphaFoldDB" id="V5H8I7"/>
<dbReference type="EMBL" id="GANP01015255">
    <property type="protein sequence ID" value="JAB69213.1"/>
    <property type="molecule type" value="mRNA"/>
</dbReference>
<evidence type="ECO:0000259" key="2">
    <source>
        <dbReference type="SMART" id="SM00198"/>
    </source>
</evidence>
<accession>V5H8I7</accession>
<keyword evidence="1" id="KW-0732">Signal</keyword>
<dbReference type="PANTHER" id="PTHR10334">
    <property type="entry name" value="CYSTEINE-RICH SECRETORY PROTEIN-RELATED"/>
    <property type="match status" value="1"/>
</dbReference>
<evidence type="ECO:0000256" key="1">
    <source>
        <dbReference type="SAM" id="SignalP"/>
    </source>
</evidence>
<protein>
    <submittedName>
        <fullName evidence="3">Putative scp gapr-1 like scp-like extracellular protein</fullName>
    </submittedName>
</protein>
<dbReference type="PRINTS" id="PR00837">
    <property type="entry name" value="V5TPXLIKE"/>
</dbReference>
<dbReference type="FunFam" id="3.40.33.10:FF:000010">
    <property type="entry name" value="Predicted protein"/>
    <property type="match status" value="1"/>
</dbReference>
<feature type="chain" id="PRO_5004735320" evidence="1">
    <location>
        <begin position="24"/>
        <end position="191"/>
    </location>
</feature>
<proteinExistence type="evidence at transcript level"/>
<dbReference type="InterPro" id="IPR014044">
    <property type="entry name" value="CAP_dom"/>
</dbReference>
<feature type="signal peptide" evidence="1">
    <location>
        <begin position="1"/>
        <end position="23"/>
    </location>
</feature>
<dbReference type="CDD" id="cd05382">
    <property type="entry name" value="CAP_GAPR1-like"/>
    <property type="match status" value="1"/>
</dbReference>
<evidence type="ECO:0000313" key="3">
    <source>
        <dbReference type="EMBL" id="JAB69213.1"/>
    </source>
</evidence>